<sequence>MAPSQTSQPHLPRKLLMDILKEPCMTSFKSTVFTVNGHRLRYGIANQADTTLSAETLIEGHFGGFFVTLDEERAKETERESLTVRSKGSNTNRKSSKHVDSPARYAEYTILNKSIDDTDPLLASETIRLGALINTVNGRGQTPLLQTLERLYDVEDLYNWTRTSGELPWHVVQKKFRSDIDNGKARLKCQRYYGVARKDGDPSVSSCLCCTRFDIVARLLMHGANPSPSHPAASIKEALSGNDSERDLLRFNQLVSEIPYAKESGAYPDYWPVDREWCT</sequence>
<dbReference type="EMBL" id="JADNRY010000208">
    <property type="protein sequence ID" value="KAF9061263.1"/>
    <property type="molecule type" value="Genomic_DNA"/>
</dbReference>
<feature type="compositionally biased region" description="Polar residues" evidence="1">
    <location>
        <begin position="83"/>
        <end position="93"/>
    </location>
</feature>
<reference evidence="2" key="1">
    <citation type="submission" date="2020-11" db="EMBL/GenBank/DDBJ databases">
        <authorList>
            <consortium name="DOE Joint Genome Institute"/>
            <person name="Ahrendt S."/>
            <person name="Riley R."/>
            <person name="Andreopoulos W."/>
            <person name="Labutti K."/>
            <person name="Pangilinan J."/>
            <person name="Ruiz-Duenas F.J."/>
            <person name="Barrasa J.M."/>
            <person name="Sanchez-Garcia M."/>
            <person name="Camarero S."/>
            <person name="Miyauchi S."/>
            <person name="Serrano A."/>
            <person name="Linde D."/>
            <person name="Babiker R."/>
            <person name="Drula E."/>
            <person name="Ayuso-Fernandez I."/>
            <person name="Pacheco R."/>
            <person name="Padilla G."/>
            <person name="Ferreira P."/>
            <person name="Barriuso J."/>
            <person name="Kellner H."/>
            <person name="Castanera R."/>
            <person name="Alfaro M."/>
            <person name="Ramirez L."/>
            <person name="Pisabarro A.G."/>
            <person name="Kuo A."/>
            <person name="Tritt A."/>
            <person name="Lipzen A."/>
            <person name="He G."/>
            <person name="Yan M."/>
            <person name="Ng V."/>
            <person name="Cullen D."/>
            <person name="Martin F."/>
            <person name="Rosso M.-N."/>
            <person name="Henrissat B."/>
            <person name="Hibbett D."/>
            <person name="Martinez A.T."/>
            <person name="Grigoriev I.V."/>
        </authorList>
    </citation>
    <scope>NUCLEOTIDE SEQUENCE</scope>
    <source>
        <strain evidence="2">AH 40177</strain>
    </source>
</reference>
<evidence type="ECO:0000313" key="3">
    <source>
        <dbReference type="Proteomes" id="UP000772434"/>
    </source>
</evidence>
<comment type="caution">
    <text evidence="2">The sequence shown here is derived from an EMBL/GenBank/DDBJ whole genome shotgun (WGS) entry which is preliminary data.</text>
</comment>
<dbReference type="AlphaFoldDB" id="A0A9P5U165"/>
<accession>A0A9P5U165</accession>
<keyword evidence="3" id="KW-1185">Reference proteome</keyword>
<proteinExistence type="predicted"/>
<dbReference type="Proteomes" id="UP000772434">
    <property type="component" value="Unassembled WGS sequence"/>
</dbReference>
<evidence type="ECO:0000313" key="2">
    <source>
        <dbReference type="EMBL" id="KAF9061263.1"/>
    </source>
</evidence>
<gene>
    <name evidence="2" type="ORF">BDP27DRAFT_1369809</name>
</gene>
<feature type="region of interest" description="Disordered" evidence="1">
    <location>
        <begin position="77"/>
        <end position="100"/>
    </location>
</feature>
<protein>
    <submittedName>
        <fullName evidence="2">Uncharacterized protein</fullName>
    </submittedName>
</protein>
<evidence type="ECO:0000256" key="1">
    <source>
        <dbReference type="SAM" id="MobiDB-lite"/>
    </source>
</evidence>
<organism evidence="2 3">
    <name type="scientific">Rhodocollybia butyracea</name>
    <dbReference type="NCBI Taxonomy" id="206335"/>
    <lineage>
        <taxon>Eukaryota</taxon>
        <taxon>Fungi</taxon>
        <taxon>Dikarya</taxon>
        <taxon>Basidiomycota</taxon>
        <taxon>Agaricomycotina</taxon>
        <taxon>Agaricomycetes</taxon>
        <taxon>Agaricomycetidae</taxon>
        <taxon>Agaricales</taxon>
        <taxon>Marasmiineae</taxon>
        <taxon>Omphalotaceae</taxon>
        <taxon>Rhodocollybia</taxon>
    </lineage>
</organism>
<name>A0A9P5U165_9AGAR</name>
<dbReference type="OrthoDB" id="432970at2759"/>